<dbReference type="AlphaFoldDB" id="A0A2S4PPG6"/>
<dbReference type="PANTHER" id="PTHR12829:SF4">
    <property type="entry name" value="N(6)-ADENINE-SPECIFIC METHYLTRANSFERASE METTL4"/>
    <property type="match status" value="1"/>
</dbReference>
<reference evidence="3 4" key="1">
    <citation type="submission" date="2017-10" db="EMBL/GenBank/DDBJ databases">
        <title>Development of genomic resources for the powdery mildew, Erysiphe pulchra.</title>
        <authorList>
            <person name="Wadl P.A."/>
            <person name="Mack B.M."/>
            <person name="Moore G."/>
            <person name="Beltz S.B."/>
        </authorList>
    </citation>
    <scope>NUCLEOTIDE SEQUENCE [LARGE SCALE GENOMIC DNA]</scope>
    <source>
        <strain evidence="3">Cflorida</strain>
    </source>
</reference>
<evidence type="ECO:0000313" key="4">
    <source>
        <dbReference type="Proteomes" id="UP000237438"/>
    </source>
</evidence>
<keyword evidence="4" id="KW-1185">Reference proteome</keyword>
<dbReference type="Proteomes" id="UP000237438">
    <property type="component" value="Unassembled WGS sequence"/>
</dbReference>
<evidence type="ECO:0000256" key="2">
    <source>
        <dbReference type="SAM" id="MobiDB-lite"/>
    </source>
</evidence>
<gene>
    <name evidence="3" type="ORF">EPUL_003879</name>
</gene>
<dbReference type="GO" id="GO:0005634">
    <property type="term" value="C:nucleus"/>
    <property type="evidence" value="ECO:0007669"/>
    <property type="project" value="TreeGrafter"/>
</dbReference>
<name>A0A2S4PPG6_9PEZI</name>
<evidence type="ECO:0000256" key="1">
    <source>
        <dbReference type="PROSITE-ProRule" id="PRU00489"/>
    </source>
</evidence>
<protein>
    <recommendedName>
        <fullName evidence="5">MT-A70-domain-containing protein</fullName>
    </recommendedName>
</protein>
<comment type="caution">
    <text evidence="3">The sequence shown here is derived from an EMBL/GenBank/DDBJ whole genome shotgun (WGS) entry which is preliminary data.</text>
</comment>
<dbReference type="InterPro" id="IPR007757">
    <property type="entry name" value="MT-A70-like"/>
</dbReference>
<dbReference type="STRING" id="225359.A0A2S4PPG6"/>
<evidence type="ECO:0000313" key="3">
    <source>
        <dbReference type="EMBL" id="POS83917.1"/>
    </source>
</evidence>
<dbReference type="GO" id="GO:0008168">
    <property type="term" value="F:methyltransferase activity"/>
    <property type="evidence" value="ECO:0007669"/>
    <property type="project" value="TreeGrafter"/>
</dbReference>
<evidence type="ECO:0008006" key="5">
    <source>
        <dbReference type="Google" id="ProtNLM"/>
    </source>
</evidence>
<dbReference type="PROSITE" id="PS51143">
    <property type="entry name" value="MT_A70"/>
    <property type="match status" value="1"/>
</dbReference>
<dbReference type="OrthoDB" id="61116at2759"/>
<sequence length="416" mass="48245">MDSHILYQNIDSTVLLVDIPRSIEEAQGFLQLPLSQSHPHSDCQRRLVSIKPCEIPYRTPEPKSLNARRRCCCLRGVGEEREIIHATIIRDLILERYLEFALEELRQSVGRKEWCLDRVTEKGMLEENIENYTSNKRSSSSLNDNHTDEESTPFKREEFDSRIPNFDLQSSRYYFYQNKESVSTIISHMGCNYYLPPLSTTIIGSIQSTIGVFSEKENIPQFSIITADPPWPNRSARRNGKYRISNNISEVENLLLTIPIQHHQAANGIMAIWITNKPKIRSLALKLFDQWGLSVIEEWIWLKVTVSGEPIFPISSLWRKPYELLLIGRKVATVILTESDVKRRVLVGVPDLHSRKPNLKGLLEKEFGFGPGNYTGLEIFARNSTIGWWSWGFEALMFQELRFWKNFDDEKLENRL</sequence>
<dbReference type="SUPFAM" id="SSF53335">
    <property type="entry name" value="S-adenosyl-L-methionine-dependent methyltransferases"/>
    <property type="match status" value="1"/>
</dbReference>
<dbReference type="PANTHER" id="PTHR12829">
    <property type="entry name" value="N6-ADENOSINE-METHYLTRANSFERASE"/>
    <property type="match status" value="1"/>
</dbReference>
<feature type="compositionally biased region" description="Basic and acidic residues" evidence="2">
    <location>
        <begin position="145"/>
        <end position="156"/>
    </location>
</feature>
<dbReference type="Pfam" id="PF05063">
    <property type="entry name" value="MT-A70"/>
    <property type="match status" value="1"/>
</dbReference>
<feature type="region of interest" description="Disordered" evidence="2">
    <location>
        <begin position="130"/>
        <end position="156"/>
    </location>
</feature>
<organism evidence="3 4">
    <name type="scientific">Erysiphe pulchra</name>
    <dbReference type="NCBI Taxonomy" id="225359"/>
    <lineage>
        <taxon>Eukaryota</taxon>
        <taxon>Fungi</taxon>
        <taxon>Dikarya</taxon>
        <taxon>Ascomycota</taxon>
        <taxon>Pezizomycotina</taxon>
        <taxon>Leotiomycetes</taxon>
        <taxon>Erysiphales</taxon>
        <taxon>Erysiphaceae</taxon>
        <taxon>Erysiphe</taxon>
    </lineage>
</organism>
<comment type="similarity">
    <text evidence="1">Belongs to the MT-A70-like family.</text>
</comment>
<feature type="non-terminal residue" evidence="3">
    <location>
        <position position="416"/>
    </location>
</feature>
<accession>A0A2S4PPG6</accession>
<dbReference type="InterPro" id="IPR029063">
    <property type="entry name" value="SAM-dependent_MTases_sf"/>
</dbReference>
<proteinExistence type="inferred from homology"/>
<dbReference type="EMBL" id="PEDP01001276">
    <property type="protein sequence ID" value="POS83917.1"/>
    <property type="molecule type" value="Genomic_DNA"/>
</dbReference>
<feature type="compositionally biased region" description="Polar residues" evidence="2">
    <location>
        <begin position="130"/>
        <end position="144"/>
    </location>
</feature>